<dbReference type="PANTHER" id="PTHR34068">
    <property type="entry name" value="UPF0145 PROTEIN YBJQ"/>
    <property type="match status" value="1"/>
</dbReference>
<evidence type="ECO:0000313" key="4">
    <source>
        <dbReference type="Proteomes" id="UP000057938"/>
    </source>
</evidence>
<dbReference type="SUPFAM" id="SSF117782">
    <property type="entry name" value="YbjQ-like"/>
    <property type="match status" value="1"/>
</dbReference>
<dbReference type="PANTHER" id="PTHR34068:SF1">
    <property type="entry name" value="UPF0145 PROTEIN YBJQ"/>
    <property type="match status" value="1"/>
</dbReference>
<comment type="similarity">
    <text evidence="1 2">Belongs to the UPF0145 family.</text>
</comment>
<keyword evidence="4" id="KW-1185">Reference proteome</keyword>
<dbReference type="AlphaFoldDB" id="A0A0M4MYA2"/>
<dbReference type="KEGG" id="aep:AMC99_02817"/>
<dbReference type="InterPro" id="IPR002765">
    <property type="entry name" value="UPF0145_YbjQ-like"/>
</dbReference>
<gene>
    <name evidence="3" type="ORF">AMC99_02817</name>
</gene>
<dbReference type="EMBL" id="CP012669">
    <property type="protein sequence ID" value="ALE18088.1"/>
    <property type="molecule type" value="Genomic_DNA"/>
</dbReference>
<evidence type="ECO:0000313" key="3">
    <source>
        <dbReference type="EMBL" id="ALE18088.1"/>
    </source>
</evidence>
<dbReference type="STRING" id="361183.AMC99_02817"/>
<dbReference type="Proteomes" id="UP000057938">
    <property type="component" value="Chromosome"/>
</dbReference>
<evidence type="ECO:0000256" key="1">
    <source>
        <dbReference type="ARBA" id="ARBA00010751"/>
    </source>
</evidence>
<name>A0A0M4MYA2_9SPHN</name>
<dbReference type="InterPro" id="IPR035439">
    <property type="entry name" value="UPF0145_dom_sf"/>
</dbReference>
<dbReference type="Pfam" id="PF01906">
    <property type="entry name" value="YbjQ_1"/>
    <property type="match status" value="1"/>
</dbReference>
<reference evidence="3 4" key="1">
    <citation type="submission" date="2015-09" db="EMBL/GenBank/DDBJ databases">
        <title>Complete genome sequence of a benzo[a]pyrene-degrading bacterium Altererythrobacter epoxidivorans CGMCC 1.7731T.</title>
        <authorList>
            <person name="Li Z."/>
            <person name="Cheng H."/>
            <person name="Huo Y."/>
            <person name="Xu X."/>
        </authorList>
    </citation>
    <scope>NUCLEOTIDE SEQUENCE [LARGE SCALE GENOMIC DNA]</scope>
    <source>
        <strain evidence="3 4">CGMCC 1.7731</strain>
    </source>
</reference>
<proteinExistence type="inferred from homology"/>
<evidence type="ECO:0000256" key="2">
    <source>
        <dbReference type="HAMAP-Rule" id="MF_00338"/>
    </source>
</evidence>
<protein>
    <recommendedName>
        <fullName evidence="2">UPF0145 protein AMC99_02817</fullName>
    </recommendedName>
</protein>
<dbReference type="Gene3D" id="3.30.110.70">
    <property type="entry name" value="Hypothetical protein apc22750. Chain B"/>
    <property type="match status" value="1"/>
</dbReference>
<dbReference type="HAMAP" id="MF_00338">
    <property type="entry name" value="UPF0145"/>
    <property type="match status" value="1"/>
</dbReference>
<dbReference type="PATRIC" id="fig|361183.4.peg.2771"/>
<organism evidence="3 4">
    <name type="scientific">Altererythrobacter epoxidivorans</name>
    <dbReference type="NCBI Taxonomy" id="361183"/>
    <lineage>
        <taxon>Bacteria</taxon>
        <taxon>Pseudomonadati</taxon>
        <taxon>Pseudomonadota</taxon>
        <taxon>Alphaproteobacteria</taxon>
        <taxon>Sphingomonadales</taxon>
        <taxon>Erythrobacteraceae</taxon>
        <taxon>Altererythrobacter</taxon>
    </lineage>
</organism>
<sequence length="120" mass="12816">MEERLMAGPWKDARGIIVTTTPTIEGRPIQDYLGIVTGEVIVGANIFRDLFANIRDIVGGRSGSYERILSEARQQAIEELQAECASRGGNAVVGVDLDYEVIGDTGSMLMVSASGTAVKV</sequence>
<accession>A0A0M4MYA2</accession>